<keyword evidence="1" id="KW-1133">Transmembrane helix</keyword>
<keyword evidence="3" id="KW-1185">Reference proteome</keyword>
<comment type="caution">
    <text evidence="2">The sequence shown here is derived from an EMBL/GenBank/DDBJ whole genome shotgun (WGS) entry which is preliminary data.</text>
</comment>
<evidence type="ECO:0008006" key="4">
    <source>
        <dbReference type="Google" id="ProtNLM"/>
    </source>
</evidence>
<evidence type="ECO:0000256" key="1">
    <source>
        <dbReference type="SAM" id="Phobius"/>
    </source>
</evidence>
<keyword evidence="1" id="KW-0472">Membrane</keyword>
<evidence type="ECO:0000313" key="3">
    <source>
        <dbReference type="Proteomes" id="UP001596147"/>
    </source>
</evidence>
<feature type="transmembrane region" description="Helical" evidence="1">
    <location>
        <begin position="31"/>
        <end position="51"/>
    </location>
</feature>
<dbReference type="RefSeq" id="WP_382351072.1">
    <property type="nucleotide sequence ID" value="NZ_JBHSMC010000014.1"/>
</dbReference>
<accession>A0ABW0LIR4</accession>
<gene>
    <name evidence="2" type="ORF">ACFPM4_10345</name>
</gene>
<name>A0ABW0LIR4_9BACI</name>
<proteinExistence type="predicted"/>
<feature type="transmembrane region" description="Helical" evidence="1">
    <location>
        <begin position="71"/>
        <end position="92"/>
    </location>
</feature>
<reference evidence="3" key="1">
    <citation type="journal article" date="2019" name="Int. J. Syst. Evol. Microbiol.">
        <title>The Global Catalogue of Microorganisms (GCM) 10K type strain sequencing project: providing services to taxonomists for standard genome sequencing and annotation.</title>
        <authorList>
            <consortium name="The Broad Institute Genomics Platform"/>
            <consortium name="The Broad Institute Genome Sequencing Center for Infectious Disease"/>
            <person name="Wu L."/>
            <person name="Ma J."/>
        </authorList>
    </citation>
    <scope>NUCLEOTIDE SEQUENCE [LARGE SCALE GENOMIC DNA]</scope>
    <source>
        <strain evidence="3">CGMCC 1.12237</strain>
    </source>
</reference>
<dbReference type="EMBL" id="JBHSMC010000014">
    <property type="protein sequence ID" value="MFC5465146.1"/>
    <property type="molecule type" value="Genomic_DNA"/>
</dbReference>
<protein>
    <recommendedName>
        <fullName evidence="4">NADH dehydrogenase subunit 5</fullName>
    </recommendedName>
</protein>
<evidence type="ECO:0000313" key="2">
    <source>
        <dbReference type="EMBL" id="MFC5465146.1"/>
    </source>
</evidence>
<dbReference type="Proteomes" id="UP001596147">
    <property type="component" value="Unassembled WGS sequence"/>
</dbReference>
<feature type="transmembrane region" description="Helical" evidence="1">
    <location>
        <begin position="104"/>
        <end position="124"/>
    </location>
</feature>
<sequence length="125" mass="14550">MIKRKILSAIISSLLFALFFSIPEMDTNLLLNLYYINFMLVVTYGVIVSSISDWISKKMFKSTYAREITSFLFHCLFGIVFMLFSLVSAILFFCTDRLLQRIKLNWWVVLLGLLIVVAVFFINII</sequence>
<keyword evidence="1" id="KW-0812">Transmembrane</keyword>
<organism evidence="2 3">
    <name type="scientific">Lederbergia graminis</name>
    <dbReference type="NCBI Taxonomy" id="735518"/>
    <lineage>
        <taxon>Bacteria</taxon>
        <taxon>Bacillati</taxon>
        <taxon>Bacillota</taxon>
        <taxon>Bacilli</taxon>
        <taxon>Bacillales</taxon>
        <taxon>Bacillaceae</taxon>
        <taxon>Lederbergia</taxon>
    </lineage>
</organism>